<evidence type="ECO:0000256" key="3">
    <source>
        <dbReference type="ARBA" id="ARBA00022748"/>
    </source>
</evidence>
<dbReference type="PANTHER" id="PTHR42852">
    <property type="entry name" value="THIOL:DISULFIDE INTERCHANGE PROTEIN DSBE"/>
    <property type="match status" value="1"/>
</dbReference>
<protein>
    <submittedName>
        <fullName evidence="7">Thiol-disulfide isomerase or thioredoxin</fullName>
    </submittedName>
</protein>
<dbReference type="PANTHER" id="PTHR42852:SF6">
    <property type="entry name" value="THIOL:DISULFIDE INTERCHANGE PROTEIN DSBE"/>
    <property type="match status" value="1"/>
</dbReference>
<name>A0A0K6IY92_9PROT</name>
<keyword evidence="4" id="KW-1015">Disulfide bond</keyword>
<dbReference type="InterPro" id="IPR036249">
    <property type="entry name" value="Thioredoxin-like_sf"/>
</dbReference>
<proteinExistence type="inferred from homology"/>
<feature type="domain" description="Thioredoxin" evidence="6">
    <location>
        <begin position="33"/>
        <end position="191"/>
    </location>
</feature>
<dbReference type="InterPro" id="IPR050553">
    <property type="entry name" value="Thioredoxin_ResA/DsbE_sf"/>
</dbReference>
<dbReference type="CDD" id="cd03010">
    <property type="entry name" value="TlpA_like_DsbE"/>
    <property type="match status" value="1"/>
</dbReference>
<reference evidence="8" key="1">
    <citation type="submission" date="2015-08" db="EMBL/GenBank/DDBJ databases">
        <authorList>
            <person name="Babu N.S."/>
            <person name="Beckwith C.J."/>
            <person name="Beseler K.G."/>
            <person name="Brison A."/>
            <person name="Carone J.V."/>
            <person name="Caskin T.P."/>
            <person name="Diamond M."/>
            <person name="Durham M.E."/>
            <person name="Foxe J.M."/>
            <person name="Go M."/>
            <person name="Henderson B.A."/>
            <person name="Jones I.B."/>
            <person name="McGettigan J.A."/>
            <person name="Micheletti S.J."/>
            <person name="Nasrallah M.E."/>
            <person name="Ortiz D."/>
            <person name="Piller C.R."/>
            <person name="Privatt S.R."/>
            <person name="Schneider S.L."/>
            <person name="Sharp S."/>
            <person name="Smith T.C."/>
            <person name="Stanton J.D."/>
            <person name="Ullery H.E."/>
            <person name="Wilson R.J."/>
            <person name="Serrano M.G."/>
            <person name="Buck G."/>
            <person name="Lee V."/>
            <person name="Wang Y."/>
            <person name="Carvalho R."/>
            <person name="Voegtly L."/>
            <person name="Shi R."/>
            <person name="Duckworth R."/>
            <person name="Johnson A."/>
            <person name="Loviza R."/>
            <person name="Walstead R."/>
            <person name="Shah Z."/>
            <person name="Kiflezghi M."/>
            <person name="Wade K."/>
            <person name="Ball S.L."/>
            <person name="Bradley K.W."/>
            <person name="Asai D.J."/>
            <person name="Bowman C.A."/>
            <person name="Russell D.A."/>
            <person name="Pope W.H."/>
            <person name="Jacobs-Sera D."/>
            <person name="Hendrix R.W."/>
            <person name="Hatfull G.F."/>
        </authorList>
    </citation>
    <scope>NUCLEOTIDE SEQUENCE [LARGE SCALE GENOMIC DNA]</scope>
    <source>
        <strain evidence="8">JCM 19170</strain>
    </source>
</reference>
<dbReference type="InterPro" id="IPR004799">
    <property type="entry name" value="Periplasmic_diS_OxRdtase_DsbE"/>
</dbReference>
<comment type="similarity">
    <text evidence="2">Belongs to the thioredoxin family. DsbE subfamily.</text>
</comment>
<sequence length="198" mass="22155">MKLKYLIPFLIFVALVALFAYAFRLDPREVPSPLVGKPAPAFALPRVDAPGTLAGPADLRGQPWLLNVWATWCVACREEHAMLVRLAREEGVPIVGLNYKEIRGDAELDASRLSPQEEREAALLRARTWLAQHGDPYRFSVLDLDGRVAIDYGVYGVPETFLIDAEGVIRYKHVGPIDERAWREVLQPKWAALAGAKR</sequence>
<dbReference type="PROSITE" id="PS51352">
    <property type="entry name" value="THIOREDOXIN_2"/>
    <property type="match status" value="1"/>
</dbReference>
<dbReference type="Proteomes" id="UP000182108">
    <property type="component" value="Unassembled WGS sequence"/>
</dbReference>
<evidence type="ECO:0000256" key="1">
    <source>
        <dbReference type="ARBA" id="ARBA00004196"/>
    </source>
</evidence>
<evidence type="ECO:0000256" key="2">
    <source>
        <dbReference type="ARBA" id="ARBA00007758"/>
    </source>
</evidence>
<evidence type="ECO:0000313" key="7">
    <source>
        <dbReference type="EMBL" id="CUB08070.1"/>
    </source>
</evidence>
<dbReference type="AlphaFoldDB" id="A0A0K6IY92"/>
<keyword evidence="8" id="KW-1185">Reference proteome</keyword>
<dbReference type="SUPFAM" id="SSF52833">
    <property type="entry name" value="Thioredoxin-like"/>
    <property type="match status" value="1"/>
</dbReference>
<dbReference type="PROSITE" id="PS00194">
    <property type="entry name" value="THIOREDOXIN_1"/>
    <property type="match status" value="1"/>
</dbReference>
<gene>
    <name evidence="7" type="ORF">Ga0061068_11921</name>
</gene>
<dbReference type="Pfam" id="PF08534">
    <property type="entry name" value="Redoxin"/>
    <property type="match status" value="1"/>
</dbReference>
<evidence type="ECO:0000256" key="5">
    <source>
        <dbReference type="ARBA" id="ARBA00023284"/>
    </source>
</evidence>
<dbReference type="RefSeq" id="WP_055424308.1">
    <property type="nucleotide sequence ID" value="NZ_CYHH01000019.1"/>
</dbReference>
<keyword evidence="7" id="KW-0413">Isomerase</keyword>
<dbReference type="GO" id="GO:0030288">
    <property type="term" value="C:outer membrane-bounded periplasmic space"/>
    <property type="evidence" value="ECO:0007669"/>
    <property type="project" value="InterPro"/>
</dbReference>
<dbReference type="GO" id="GO:0016853">
    <property type="term" value="F:isomerase activity"/>
    <property type="evidence" value="ECO:0007669"/>
    <property type="project" value="UniProtKB-KW"/>
</dbReference>
<dbReference type="InterPro" id="IPR013766">
    <property type="entry name" value="Thioredoxin_domain"/>
</dbReference>
<accession>A0A0K6IY92</accession>
<dbReference type="InterPro" id="IPR013740">
    <property type="entry name" value="Redoxin"/>
</dbReference>
<keyword evidence="3" id="KW-0201">Cytochrome c-type biogenesis</keyword>
<comment type="subcellular location">
    <subcellularLocation>
        <location evidence="1">Cell envelope</location>
    </subcellularLocation>
</comment>
<dbReference type="EMBL" id="CYHH01000019">
    <property type="protein sequence ID" value="CUB08070.1"/>
    <property type="molecule type" value="Genomic_DNA"/>
</dbReference>
<keyword evidence="5" id="KW-0676">Redox-active center</keyword>
<organism evidence="7 8">
    <name type="scientific">Tepidiphilus thermophilus</name>
    <dbReference type="NCBI Taxonomy" id="876478"/>
    <lineage>
        <taxon>Bacteria</taxon>
        <taxon>Pseudomonadati</taxon>
        <taxon>Pseudomonadota</taxon>
        <taxon>Hydrogenophilia</taxon>
        <taxon>Hydrogenophilales</taxon>
        <taxon>Hydrogenophilaceae</taxon>
        <taxon>Tepidiphilus</taxon>
    </lineage>
</organism>
<dbReference type="InterPro" id="IPR017937">
    <property type="entry name" value="Thioredoxin_CS"/>
</dbReference>
<evidence type="ECO:0000313" key="8">
    <source>
        <dbReference type="Proteomes" id="UP000182108"/>
    </source>
</evidence>
<evidence type="ECO:0000256" key="4">
    <source>
        <dbReference type="ARBA" id="ARBA00023157"/>
    </source>
</evidence>
<dbReference type="Gene3D" id="3.40.30.10">
    <property type="entry name" value="Glutaredoxin"/>
    <property type="match status" value="1"/>
</dbReference>
<evidence type="ECO:0000259" key="6">
    <source>
        <dbReference type="PROSITE" id="PS51352"/>
    </source>
</evidence>
<dbReference type="GO" id="GO:0017004">
    <property type="term" value="P:cytochrome complex assembly"/>
    <property type="evidence" value="ECO:0007669"/>
    <property type="project" value="UniProtKB-KW"/>
</dbReference>
<dbReference type="GO" id="GO:0015036">
    <property type="term" value="F:disulfide oxidoreductase activity"/>
    <property type="evidence" value="ECO:0007669"/>
    <property type="project" value="InterPro"/>
</dbReference>
<dbReference type="OrthoDB" id="9811352at2"/>